<dbReference type="Proteomes" id="UP000053370">
    <property type="component" value="Unassembled WGS sequence"/>
</dbReference>
<evidence type="ECO:0000256" key="3">
    <source>
        <dbReference type="ARBA" id="ARBA00022857"/>
    </source>
</evidence>
<dbReference type="InterPro" id="IPR016064">
    <property type="entry name" value="NAD/diacylglycerol_kinase_sf"/>
</dbReference>
<evidence type="ECO:0000256" key="5">
    <source>
        <dbReference type="ARBA" id="ARBA00047925"/>
    </source>
</evidence>
<feature type="binding site" evidence="6">
    <location>
        <position position="175"/>
    </location>
    <ligand>
        <name>NAD(+)</name>
        <dbReference type="ChEBI" id="CHEBI:57540"/>
    </ligand>
</feature>
<dbReference type="GO" id="GO:0019674">
    <property type="term" value="P:NAD+ metabolic process"/>
    <property type="evidence" value="ECO:0007669"/>
    <property type="project" value="InterPro"/>
</dbReference>
<dbReference type="GO" id="GO:0003951">
    <property type="term" value="F:NAD+ kinase activity"/>
    <property type="evidence" value="ECO:0007669"/>
    <property type="project" value="UniProtKB-UniRule"/>
</dbReference>
<evidence type="ECO:0000313" key="8">
    <source>
        <dbReference type="Proteomes" id="UP000053370"/>
    </source>
</evidence>
<proteinExistence type="inferred from homology"/>
<dbReference type="PANTHER" id="PTHR20275:SF0">
    <property type="entry name" value="NAD KINASE"/>
    <property type="match status" value="1"/>
</dbReference>
<comment type="caution">
    <text evidence="6">Lacks conserved residue(s) required for the propagation of feature annotation.</text>
</comment>
<dbReference type="GO" id="GO:0051287">
    <property type="term" value="F:NAD binding"/>
    <property type="evidence" value="ECO:0007669"/>
    <property type="project" value="UniProtKB-ARBA"/>
</dbReference>
<dbReference type="Pfam" id="PF01513">
    <property type="entry name" value="NAD_kinase"/>
    <property type="match status" value="1"/>
</dbReference>
<name>A0A0K8P9I0_9CHLR</name>
<dbReference type="Pfam" id="PF20143">
    <property type="entry name" value="NAD_kinase_C"/>
    <property type="match status" value="1"/>
</dbReference>
<dbReference type="PATRIC" id="fig|1678840.3.peg.87"/>
<dbReference type="InterPro" id="IPR002504">
    <property type="entry name" value="NADK"/>
</dbReference>
<evidence type="ECO:0000256" key="2">
    <source>
        <dbReference type="ARBA" id="ARBA00022777"/>
    </source>
</evidence>
<feature type="active site" description="Proton acceptor" evidence="6">
    <location>
        <position position="71"/>
    </location>
</feature>
<dbReference type="STRING" id="1678840.ATC1_1168"/>
<dbReference type="EMBL" id="DF968179">
    <property type="protein sequence ID" value="GAP39149.1"/>
    <property type="molecule type" value="Genomic_DNA"/>
</dbReference>
<comment type="function">
    <text evidence="6">Involved in the regulation of the intracellular balance of NAD and NADP, and is a key enzyme in the biosynthesis of NADP. Catalyzes specifically the phosphorylation on 2'-hydroxyl of the adenosine moiety of NAD to yield NADP.</text>
</comment>
<organism evidence="7">
    <name type="scientific">Flexilinea flocculi</name>
    <dbReference type="NCBI Taxonomy" id="1678840"/>
    <lineage>
        <taxon>Bacteria</taxon>
        <taxon>Bacillati</taxon>
        <taxon>Chloroflexota</taxon>
        <taxon>Anaerolineae</taxon>
        <taxon>Anaerolineales</taxon>
        <taxon>Anaerolineaceae</taxon>
        <taxon>Flexilinea</taxon>
    </lineage>
</organism>
<comment type="subcellular location">
    <subcellularLocation>
        <location evidence="6">Cytoplasm</location>
    </subcellularLocation>
</comment>
<dbReference type="GO" id="GO:0046872">
    <property type="term" value="F:metal ion binding"/>
    <property type="evidence" value="ECO:0007669"/>
    <property type="project" value="UniProtKB-UniRule"/>
</dbReference>
<dbReference type="GO" id="GO:0005524">
    <property type="term" value="F:ATP binding"/>
    <property type="evidence" value="ECO:0007669"/>
    <property type="project" value="UniProtKB-KW"/>
</dbReference>
<gene>
    <name evidence="6" type="primary">nadK</name>
    <name evidence="7" type="ORF">ATC1_1168</name>
</gene>
<accession>A0A0K8P9I0</accession>
<keyword evidence="4 6" id="KW-0520">NAD</keyword>
<sequence>MKPPLKKPERIAVTWAPSLQEAKFEAMKIVKEISSAGGKTVTAEGFSLYDSRFREILQSEPYDLVITLGGDGTMLRTGKLCAPVHVPICGINMGSFGFLIEVQQNQWHEMIPLLLDGSWKIEERMMLHVELQRKFSNLLQWEVLNDAVVAHGAELRPIRVNVKVSGHLLTDYVADGLIVSTATGSTAYAMAAGGPILQPELRNMLVIPIAPHLCLDRGLILQEGETVDISVAADHETVFSPDGAKGVILSEDDRICVSSSEYSAQFIRFRDNGFFYQNFIQYMQRNPSAVRDKS</sequence>
<feature type="binding site" evidence="6">
    <location>
        <position position="210"/>
    </location>
    <ligand>
        <name>NAD(+)</name>
        <dbReference type="ChEBI" id="CHEBI:57540"/>
    </ligand>
</feature>
<keyword evidence="8" id="KW-1185">Reference proteome</keyword>
<dbReference type="OrthoDB" id="9774737at2"/>
<feature type="binding site" evidence="6">
    <location>
        <begin position="145"/>
        <end position="146"/>
    </location>
    <ligand>
        <name>NAD(+)</name>
        <dbReference type="ChEBI" id="CHEBI:57540"/>
    </ligand>
</feature>
<dbReference type="PANTHER" id="PTHR20275">
    <property type="entry name" value="NAD KINASE"/>
    <property type="match status" value="1"/>
</dbReference>
<keyword evidence="6" id="KW-0963">Cytoplasm</keyword>
<comment type="cofactor">
    <cofactor evidence="6">
        <name>a divalent metal cation</name>
        <dbReference type="ChEBI" id="CHEBI:60240"/>
    </cofactor>
</comment>
<evidence type="ECO:0000313" key="7">
    <source>
        <dbReference type="EMBL" id="GAP39149.1"/>
    </source>
</evidence>
<keyword evidence="1 6" id="KW-0808">Transferase</keyword>
<keyword evidence="2 6" id="KW-0418">Kinase</keyword>
<evidence type="ECO:0000256" key="4">
    <source>
        <dbReference type="ARBA" id="ARBA00023027"/>
    </source>
</evidence>
<feature type="binding site" evidence="6">
    <location>
        <begin position="71"/>
        <end position="72"/>
    </location>
    <ligand>
        <name>NAD(+)</name>
        <dbReference type="ChEBI" id="CHEBI:57540"/>
    </ligand>
</feature>
<dbReference type="Gene3D" id="2.60.200.30">
    <property type="entry name" value="Probable inorganic polyphosphate/atp-NAD kinase, domain 2"/>
    <property type="match status" value="1"/>
</dbReference>
<dbReference type="RefSeq" id="WP_062276907.1">
    <property type="nucleotide sequence ID" value="NZ_DF968179.1"/>
</dbReference>
<dbReference type="AlphaFoldDB" id="A0A0K8P9I0"/>
<dbReference type="InterPro" id="IPR017438">
    <property type="entry name" value="ATP-NAD_kinase_N"/>
</dbReference>
<dbReference type="InterPro" id="IPR017437">
    <property type="entry name" value="ATP-NAD_kinase_PpnK-typ_C"/>
</dbReference>
<dbReference type="HAMAP" id="MF_00361">
    <property type="entry name" value="NAD_kinase"/>
    <property type="match status" value="1"/>
</dbReference>
<evidence type="ECO:0000256" key="6">
    <source>
        <dbReference type="HAMAP-Rule" id="MF_00361"/>
    </source>
</evidence>
<dbReference type="GO" id="GO:0006741">
    <property type="term" value="P:NADP+ biosynthetic process"/>
    <property type="evidence" value="ECO:0007669"/>
    <property type="project" value="UniProtKB-UniRule"/>
</dbReference>
<keyword evidence="6" id="KW-0547">Nucleotide-binding</keyword>
<comment type="similarity">
    <text evidence="6">Belongs to the NAD kinase family.</text>
</comment>
<protein>
    <recommendedName>
        <fullName evidence="6">NAD kinase</fullName>
        <ecNumber evidence="6">2.7.1.23</ecNumber>
    </recommendedName>
    <alternativeName>
        <fullName evidence="6">ATP-dependent NAD kinase</fullName>
    </alternativeName>
</protein>
<feature type="binding site" evidence="6">
    <location>
        <position position="76"/>
    </location>
    <ligand>
        <name>NAD(+)</name>
        <dbReference type="ChEBI" id="CHEBI:57540"/>
    </ligand>
</feature>
<keyword evidence="3 6" id="KW-0521">NADP</keyword>
<dbReference type="EC" id="2.7.1.23" evidence="6"/>
<reference evidence="7" key="1">
    <citation type="journal article" date="2015" name="Genome Announc.">
        <title>Draft Genome Sequence of Anaerolineae Strain TC1, a Novel Isolate from a Methanogenic Wastewater Treatment System.</title>
        <authorList>
            <person name="Matsuura N."/>
            <person name="Tourlousse D.M."/>
            <person name="Sun L."/>
            <person name="Toyonaga M."/>
            <person name="Kuroda K."/>
            <person name="Ohashi A."/>
            <person name="Cruz R."/>
            <person name="Yamaguchi T."/>
            <person name="Sekiguchi Y."/>
        </authorList>
    </citation>
    <scope>NUCLEOTIDE SEQUENCE [LARGE SCALE GENOMIC DNA]</scope>
    <source>
        <strain evidence="7">TC1</strain>
    </source>
</reference>
<dbReference type="Gene3D" id="3.40.50.10330">
    <property type="entry name" value="Probable inorganic polyphosphate/atp-NAD kinase, domain 1"/>
    <property type="match status" value="1"/>
</dbReference>
<comment type="catalytic activity">
    <reaction evidence="5 6">
        <text>NAD(+) + ATP = ADP + NADP(+) + H(+)</text>
        <dbReference type="Rhea" id="RHEA:18629"/>
        <dbReference type="ChEBI" id="CHEBI:15378"/>
        <dbReference type="ChEBI" id="CHEBI:30616"/>
        <dbReference type="ChEBI" id="CHEBI:57540"/>
        <dbReference type="ChEBI" id="CHEBI:58349"/>
        <dbReference type="ChEBI" id="CHEBI:456216"/>
        <dbReference type="EC" id="2.7.1.23"/>
    </reaction>
</comment>
<feature type="binding site" evidence="6">
    <location>
        <position position="156"/>
    </location>
    <ligand>
        <name>NAD(+)</name>
        <dbReference type="ChEBI" id="CHEBI:57540"/>
    </ligand>
</feature>
<keyword evidence="6" id="KW-0067">ATP-binding</keyword>
<dbReference type="GO" id="GO:0005737">
    <property type="term" value="C:cytoplasm"/>
    <property type="evidence" value="ECO:0007669"/>
    <property type="project" value="UniProtKB-SubCell"/>
</dbReference>
<dbReference type="SUPFAM" id="SSF111331">
    <property type="entry name" value="NAD kinase/diacylglycerol kinase-like"/>
    <property type="match status" value="1"/>
</dbReference>
<evidence type="ECO:0000256" key="1">
    <source>
        <dbReference type="ARBA" id="ARBA00022679"/>
    </source>
</evidence>